<dbReference type="Pfam" id="PF00324">
    <property type="entry name" value="AA_permease"/>
    <property type="match status" value="1"/>
</dbReference>
<sequence length="455" mass="49267">MASTKNVNDQSTDLHQFGYEQELSRKLTCKDLIIYGLIAMVPVAPFGIYGSVVVPAQGMVAMAYLVGMVAMLFTAISYSQMSQAFPIAGSVYAYAQRGIGPVTGFISGWMIMLDYIFIPALLYVLSANSLKGLLPGISPVVWLVLFCAINTLVNIRGVEFTAQANKLFIIIQLITLAIFFACGIWGLYHGAGEGVTLKPFYNPATFSPTAILSAVSIAVLSFLGFDGVSTMAEETKGGNKVVGKAILWTLFLIGLLFVSQTYLAALIHPNYKTLGNLNTAFYKIAYQVGGQPLLVLTTVITILALGVASALVMQAALSRVLYSMARDKNMPAIFATIHPKYKTPYVSTLLVAGVSIVIGILFMNNSTTLSSVVNCGALFSFCVLHLAVINHYILRNHSQDYLRHLLVPVIGFIIVFAVLGNLHPVAKVLGTGWFVIGIVYYFIMRKVSGHSINLK</sequence>
<feature type="transmembrane region" description="Helical" evidence="5">
    <location>
        <begin position="369"/>
        <end position="389"/>
    </location>
</feature>
<evidence type="ECO:0000259" key="6">
    <source>
        <dbReference type="Pfam" id="PF00324"/>
    </source>
</evidence>
<feature type="transmembrane region" description="Helical" evidence="5">
    <location>
        <begin position="167"/>
        <end position="188"/>
    </location>
</feature>
<evidence type="ECO:0000256" key="2">
    <source>
        <dbReference type="ARBA" id="ARBA00022692"/>
    </source>
</evidence>
<keyword evidence="4 5" id="KW-0472">Membrane</keyword>
<proteinExistence type="predicted"/>
<feature type="transmembrane region" description="Helical" evidence="5">
    <location>
        <begin position="425"/>
        <end position="443"/>
    </location>
</feature>
<dbReference type="PANTHER" id="PTHR42770">
    <property type="entry name" value="AMINO ACID TRANSPORTER-RELATED"/>
    <property type="match status" value="1"/>
</dbReference>
<feature type="transmembrane region" description="Helical" evidence="5">
    <location>
        <begin position="200"/>
        <end position="225"/>
    </location>
</feature>
<evidence type="ECO:0000256" key="4">
    <source>
        <dbReference type="ARBA" id="ARBA00023136"/>
    </source>
</evidence>
<dbReference type="Proteomes" id="UP001529423">
    <property type="component" value="Unassembled WGS sequence"/>
</dbReference>
<evidence type="ECO:0000313" key="7">
    <source>
        <dbReference type="EMBL" id="MDM8333188.1"/>
    </source>
</evidence>
<evidence type="ECO:0000256" key="5">
    <source>
        <dbReference type="SAM" id="Phobius"/>
    </source>
</evidence>
<evidence type="ECO:0000256" key="1">
    <source>
        <dbReference type="ARBA" id="ARBA00004141"/>
    </source>
</evidence>
<feature type="transmembrane region" description="Helical" evidence="5">
    <location>
        <begin position="401"/>
        <end position="419"/>
    </location>
</feature>
<reference evidence="8" key="1">
    <citation type="submission" date="2023-06" db="EMBL/GenBank/DDBJ databases">
        <title>Identification and characterization of horizontal gene transfer across gut microbiota members of farm animals based on homology search.</title>
        <authorList>
            <person name="Zeman M."/>
            <person name="Kubasova T."/>
            <person name="Jahodarova E."/>
            <person name="Nykrynova M."/>
            <person name="Rychlik I."/>
        </authorList>
    </citation>
    <scope>NUCLEOTIDE SEQUENCE [LARGE SCALE GENOMIC DNA]</scope>
    <source>
        <strain evidence="8">105_WCHN</strain>
    </source>
</reference>
<comment type="caution">
    <text evidence="7">The sequence shown here is derived from an EMBL/GenBank/DDBJ whole genome shotgun (WGS) entry which is preliminary data.</text>
</comment>
<feature type="transmembrane region" description="Helical" evidence="5">
    <location>
        <begin position="245"/>
        <end position="267"/>
    </location>
</feature>
<keyword evidence="2 5" id="KW-0812">Transmembrane</keyword>
<keyword evidence="8" id="KW-1185">Reference proteome</keyword>
<protein>
    <submittedName>
        <fullName evidence="7">APC family permease</fullName>
    </submittedName>
</protein>
<evidence type="ECO:0000256" key="3">
    <source>
        <dbReference type="ARBA" id="ARBA00022989"/>
    </source>
</evidence>
<feature type="transmembrane region" description="Helical" evidence="5">
    <location>
        <begin position="99"/>
        <end position="125"/>
    </location>
</feature>
<name>A0ABT7VKE2_9LACO</name>
<dbReference type="PANTHER" id="PTHR42770:SF16">
    <property type="entry name" value="AMINO ACID PERMEASE"/>
    <property type="match status" value="1"/>
</dbReference>
<organism evidence="7 8">
    <name type="scientific">Limosilactobacillus panis</name>
    <dbReference type="NCBI Taxonomy" id="47493"/>
    <lineage>
        <taxon>Bacteria</taxon>
        <taxon>Bacillati</taxon>
        <taxon>Bacillota</taxon>
        <taxon>Bacilli</taxon>
        <taxon>Lactobacillales</taxon>
        <taxon>Lactobacillaceae</taxon>
        <taxon>Limosilactobacillus</taxon>
    </lineage>
</organism>
<dbReference type="InterPro" id="IPR050367">
    <property type="entry name" value="APC_superfamily"/>
</dbReference>
<dbReference type="EMBL" id="JAUDEO010000004">
    <property type="protein sequence ID" value="MDM8333188.1"/>
    <property type="molecule type" value="Genomic_DNA"/>
</dbReference>
<feature type="transmembrane region" description="Helical" evidence="5">
    <location>
        <begin position="343"/>
        <end position="363"/>
    </location>
</feature>
<keyword evidence="3 5" id="KW-1133">Transmembrane helix</keyword>
<feature type="transmembrane region" description="Helical" evidence="5">
    <location>
        <begin position="137"/>
        <end position="155"/>
    </location>
</feature>
<dbReference type="PIRSF" id="PIRSF006060">
    <property type="entry name" value="AA_transporter"/>
    <property type="match status" value="1"/>
</dbReference>
<feature type="domain" description="Amino acid permease/ SLC12A" evidence="6">
    <location>
        <begin position="50"/>
        <end position="420"/>
    </location>
</feature>
<feature type="transmembrane region" description="Helical" evidence="5">
    <location>
        <begin position="58"/>
        <end position="78"/>
    </location>
</feature>
<reference evidence="7 8" key="3">
    <citation type="submission" date="2023-06" db="EMBL/GenBank/DDBJ databases">
        <authorList>
            <person name="Zeman M."/>
            <person name="Kubasova T."/>
            <person name="Jahodarova E."/>
            <person name="Nykrynova M."/>
            <person name="Rychlik I."/>
        </authorList>
    </citation>
    <scope>NUCLEOTIDE SEQUENCE [LARGE SCALE GENOMIC DNA]</scope>
    <source>
        <strain evidence="7 8">105_WCHN</strain>
    </source>
</reference>
<comment type="subcellular location">
    <subcellularLocation>
        <location evidence="1">Membrane</location>
        <topology evidence="1">Multi-pass membrane protein</topology>
    </subcellularLocation>
</comment>
<dbReference type="InterPro" id="IPR004841">
    <property type="entry name" value="AA-permease/SLC12A_dom"/>
</dbReference>
<gene>
    <name evidence="7" type="ORF">QUW46_01120</name>
</gene>
<evidence type="ECO:0000313" key="8">
    <source>
        <dbReference type="Proteomes" id="UP001529423"/>
    </source>
</evidence>
<accession>A0ABT7VKE2</accession>
<reference evidence="7 8" key="2">
    <citation type="submission" date="2023-06" db="EMBL/GenBank/DDBJ databases">
        <title>Identification and characterization of horizontal gene transfer across gut microbiota members of farm animals based on homology search.</title>
        <authorList>
            <person name="Schwarzerova J."/>
            <person name="Nykrynova M."/>
            <person name="Jureckova K."/>
            <person name="Cejkova D."/>
            <person name="Rychlik I."/>
        </authorList>
    </citation>
    <scope>NUCLEOTIDE SEQUENCE [LARGE SCALE GENOMIC DNA]</scope>
    <source>
        <strain evidence="7 8">105_WCHN</strain>
    </source>
</reference>
<dbReference type="RefSeq" id="WP_289558820.1">
    <property type="nucleotide sequence ID" value="NZ_JAUDEO010000004.1"/>
</dbReference>
<feature type="transmembrane region" description="Helical" evidence="5">
    <location>
        <begin position="293"/>
        <end position="322"/>
    </location>
</feature>
<feature type="transmembrane region" description="Helical" evidence="5">
    <location>
        <begin position="32"/>
        <end position="52"/>
    </location>
</feature>